<dbReference type="Pfam" id="PF14964">
    <property type="entry name" value="INTS15"/>
    <property type="match status" value="1"/>
</dbReference>
<dbReference type="InterPro" id="IPR027844">
    <property type="entry name" value="INTS15"/>
</dbReference>
<proteinExistence type="predicted"/>
<dbReference type="PANTHER" id="PTHR14540:SF2">
    <property type="entry name" value="INTEGRATOR COMPLEX SUBUNIT 15"/>
    <property type="match status" value="1"/>
</dbReference>
<protein>
    <submittedName>
        <fullName evidence="1">DgyrCDS8509</fullName>
    </submittedName>
</protein>
<name>A0A7I8VUC4_9ANNE</name>
<dbReference type="Proteomes" id="UP000549394">
    <property type="component" value="Unassembled WGS sequence"/>
</dbReference>
<accession>A0A7I8VUC4</accession>
<keyword evidence="2" id="KW-1185">Reference proteome</keyword>
<sequence>MSGTLACLEHLTFPHSMQTALQHMEEWLSNGRVPGINISSEEFMKQICDDYVFSTKSKKNPKSQLTGLQELFLVTKLAKAFSKRGSHESIRQELFWTLFPPSHMTPQRQQVLTKVIGIGIAEKVVEVLEFGARFINASGPTSPSSQYIIQHTIDDYVNLFPNNPSLQNIHYESELFTCSFLCTCSQILKPPRKIEKNFDIEKKELTLDILKITSNWLYSKPTIGIASLPKQEGALLPPDPNCKSPTPVVGLIMWICKAALICYPQQLSNEWKKYYSRLRKGICGCLWEFKKLKGSEQAPLIANTDVIHMAKDLSKMCNELQLRNECIVIETVDVFLDFLDVAIGSLTVRASPNEIREVLQSLPSTISVKKSSIKLLPKDMYFKSAGLGDDSEEELEEQMDYY</sequence>
<dbReference type="AlphaFoldDB" id="A0A7I8VUC4"/>
<organism evidence="1 2">
    <name type="scientific">Dimorphilus gyrociliatus</name>
    <dbReference type="NCBI Taxonomy" id="2664684"/>
    <lineage>
        <taxon>Eukaryota</taxon>
        <taxon>Metazoa</taxon>
        <taxon>Spiralia</taxon>
        <taxon>Lophotrochozoa</taxon>
        <taxon>Annelida</taxon>
        <taxon>Polychaeta</taxon>
        <taxon>Polychaeta incertae sedis</taxon>
        <taxon>Dinophilidae</taxon>
        <taxon>Dimorphilus</taxon>
    </lineage>
</organism>
<dbReference type="EMBL" id="CAJFCJ010000011">
    <property type="protein sequence ID" value="CAD5119930.1"/>
    <property type="molecule type" value="Genomic_DNA"/>
</dbReference>
<gene>
    <name evidence="1" type="ORF">DGYR_LOCUS8103</name>
</gene>
<dbReference type="PANTHER" id="PTHR14540">
    <property type="entry name" value="INTEGRATOR COMPLEX SUBUNIT 15"/>
    <property type="match status" value="1"/>
</dbReference>
<reference evidence="1 2" key="1">
    <citation type="submission" date="2020-08" db="EMBL/GenBank/DDBJ databases">
        <authorList>
            <person name="Hejnol A."/>
        </authorList>
    </citation>
    <scope>NUCLEOTIDE SEQUENCE [LARGE SCALE GENOMIC DNA]</scope>
</reference>
<evidence type="ECO:0000313" key="1">
    <source>
        <dbReference type="EMBL" id="CAD5119930.1"/>
    </source>
</evidence>
<evidence type="ECO:0000313" key="2">
    <source>
        <dbReference type="Proteomes" id="UP000549394"/>
    </source>
</evidence>
<comment type="caution">
    <text evidence="1">The sequence shown here is derived from an EMBL/GenBank/DDBJ whole genome shotgun (WGS) entry which is preliminary data.</text>
</comment>